<dbReference type="HOGENOM" id="CLU_134487_0_0_4"/>
<evidence type="ECO:0000313" key="2">
    <source>
        <dbReference type="Proteomes" id="UP000008332"/>
    </source>
</evidence>
<name>Q21Z67_ALBFT</name>
<evidence type="ECO:0000313" key="1">
    <source>
        <dbReference type="EMBL" id="ABD68936.1"/>
    </source>
</evidence>
<accession>Q21Z67</accession>
<keyword evidence="2" id="KW-1185">Reference proteome</keyword>
<sequence length="160" mass="18127">MKVNVFLQSELLRDIEVVEIESDAGHAKLHEACLLKLGEGRGEEFFLFVEDEDDERSFEKLPHIPEGLRVHLHRLKGVDVIVRYAGRDVRRSFRPSTTIGRVKRWATEELGIAPTDATEMMLQVHGTDNRPDADTHIGTLVEAPQHRVVFDLVPSPRVNG</sequence>
<organism evidence="1 2">
    <name type="scientific">Albidiferax ferrireducens (strain ATCC BAA-621 / DSM 15236 / T118)</name>
    <name type="common">Rhodoferax ferrireducens</name>
    <dbReference type="NCBI Taxonomy" id="338969"/>
    <lineage>
        <taxon>Bacteria</taxon>
        <taxon>Pseudomonadati</taxon>
        <taxon>Pseudomonadota</taxon>
        <taxon>Betaproteobacteria</taxon>
        <taxon>Burkholderiales</taxon>
        <taxon>Comamonadaceae</taxon>
        <taxon>Rhodoferax</taxon>
    </lineage>
</organism>
<evidence type="ECO:0008006" key="3">
    <source>
        <dbReference type="Google" id="ProtNLM"/>
    </source>
</evidence>
<dbReference type="Proteomes" id="UP000008332">
    <property type="component" value="Chromosome"/>
</dbReference>
<dbReference type="eggNOG" id="ENOG50336NB">
    <property type="taxonomic scope" value="Bacteria"/>
</dbReference>
<proteinExistence type="predicted"/>
<dbReference type="OrthoDB" id="9114202at2"/>
<dbReference type="KEGG" id="rfr:Rfer_1201"/>
<dbReference type="EMBL" id="CP000267">
    <property type="protein sequence ID" value="ABD68936.1"/>
    <property type="molecule type" value="Genomic_DNA"/>
</dbReference>
<dbReference type="RefSeq" id="WP_011463505.1">
    <property type="nucleotide sequence ID" value="NC_007908.1"/>
</dbReference>
<protein>
    <recommendedName>
        <fullName evidence="3">Ubiquitin-like domain-containing protein</fullName>
    </recommendedName>
</protein>
<gene>
    <name evidence="1" type="ordered locus">Rfer_1201</name>
</gene>
<dbReference type="AlphaFoldDB" id="Q21Z67"/>
<dbReference type="STRING" id="338969.Rfer_1201"/>
<reference evidence="2" key="1">
    <citation type="submission" date="2006-02" db="EMBL/GenBank/DDBJ databases">
        <title>Complete sequence of chromosome of Rhodoferax ferrireducens DSM 15236.</title>
        <authorList>
            <person name="Copeland A."/>
            <person name="Lucas S."/>
            <person name="Lapidus A."/>
            <person name="Barry K."/>
            <person name="Detter J.C."/>
            <person name="Glavina del Rio T."/>
            <person name="Hammon N."/>
            <person name="Israni S."/>
            <person name="Pitluck S."/>
            <person name="Brettin T."/>
            <person name="Bruce D."/>
            <person name="Han C."/>
            <person name="Tapia R."/>
            <person name="Gilna P."/>
            <person name="Kiss H."/>
            <person name="Schmutz J."/>
            <person name="Larimer F."/>
            <person name="Land M."/>
            <person name="Kyrpides N."/>
            <person name="Ivanova N."/>
            <person name="Richardson P."/>
        </authorList>
    </citation>
    <scope>NUCLEOTIDE SEQUENCE [LARGE SCALE GENOMIC DNA]</scope>
    <source>
        <strain evidence="2">ATCC BAA-621 / DSM 15236 / T118</strain>
    </source>
</reference>